<keyword evidence="1" id="KW-0732">Signal</keyword>
<evidence type="ECO:0000313" key="2">
    <source>
        <dbReference type="EMBL" id="MEL0615640.1"/>
    </source>
</evidence>
<dbReference type="Proteomes" id="UP001378242">
    <property type="component" value="Unassembled WGS sequence"/>
</dbReference>
<organism evidence="2 3">
    <name type="scientific">Cobetia marina</name>
    <name type="common">Deleya marina</name>
    <dbReference type="NCBI Taxonomy" id="28258"/>
    <lineage>
        <taxon>Bacteria</taxon>
        <taxon>Pseudomonadati</taxon>
        <taxon>Pseudomonadota</taxon>
        <taxon>Gammaproteobacteria</taxon>
        <taxon>Oceanospirillales</taxon>
        <taxon>Halomonadaceae</taxon>
        <taxon>Cobetia</taxon>
    </lineage>
</organism>
<feature type="chain" id="PRO_5047142515" evidence="1">
    <location>
        <begin position="27"/>
        <end position="210"/>
    </location>
</feature>
<sequence>MSRRASWRTALLALAVISLGNGASGAGGGLIETAHAHALPGSVLTFEQQPQDRLHLTLQFPREDLLIAVPELAALGEQAPGQPLPQPLADQLGDYLSHHLALSEDGDALPLTLTEAHLASTYQPQLGDYVLVITEWNVKPEKPEPDSLLLKYDAVMHEVRNHRADVYWQTPDGDTRPLAGFGFFHSAHGVRLNLQKARQGPAKQERAELE</sequence>
<dbReference type="RefSeq" id="WP_341541736.1">
    <property type="nucleotide sequence ID" value="NZ_JBAKAP010000002.1"/>
</dbReference>
<feature type="signal peptide" evidence="1">
    <location>
        <begin position="1"/>
        <end position="26"/>
    </location>
</feature>
<evidence type="ECO:0000256" key="1">
    <source>
        <dbReference type="SAM" id="SignalP"/>
    </source>
</evidence>
<reference evidence="2 3" key="1">
    <citation type="submission" date="2024-02" db="EMBL/GenBank/DDBJ databases">
        <title>Bacteria isolated from the canopy kelp, Nereocystis luetkeana.</title>
        <authorList>
            <person name="Pfister C.A."/>
            <person name="Younker I.T."/>
            <person name="Light S.H."/>
        </authorList>
    </citation>
    <scope>NUCLEOTIDE SEQUENCE [LARGE SCALE GENOMIC DNA]</scope>
    <source>
        <strain evidence="2 3">TI.5.07</strain>
    </source>
</reference>
<proteinExistence type="predicted"/>
<keyword evidence="3" id="KW-1185">Reference proteome</keyword>
<comment type="caution">
    <text evidence="2">The sequence shown here is derived from an EMBL/GenBank/DDBJ whole genome shotgun (WGS) entry which is preliminary data.</text>
</comment>
<accession>A0ABU9GAY9</accession>
<protein>
    <submittedName>
        <fullName evidence="2">Uncharacterized protein</fullName>
    </submittedName>
</protein>
<name>A0ABU9GAY9_COBMA</name>
<dbReference type="EMBL" id="JBAKAP010000002">
    <property type="protein sequence ID" value="MEL0615640.1"/>
    <property type="molecule type" value="Genomic_DNA"/>
</dbReference>
<gene>
    <name evidence="2" type="ORF">V6243_02265</name>
</gene>
<evidence type="ECO:0000313" key="3">
    <source>
        <dbReference type="Proteomes" id="UP001378242"/>
    </source>
</evidence>